<protein>
    <recommendedName>
        <fullName evidence="2">VapC45 PIN like domain-containing protein</fullName>
    </recommendedName>
</protein>
<accession>A0A7G1NQR6</accession>
<name>A0A7G1NQR6_9ACTN</name>
<evidence type="ECO:0000313" key="3">
    <source>
        <dbReference type="EMBL" id="BCL23485.1"/>
    </source>
</evidence>
<feature type="domain" description="VapC45 PIN like" evidence="2">
    <location>
        <begin position="1"/>
        <end position="79"/>
    </location>
</feature>
<feature type="transmembrane region" description="Helical" evidence="1">
    <location>
        <begin position="88"/>
        <end position="106"/>
    </location>
</feature>
<keyword evidence="1" id="KW-0812">Transmembrane</keyword>
<keyword evidence="1" id="KW-1133">Transmembrane helix</keyword>
<gene>
    <name evidence="3" type="ORF">GCM10017668_53280</name>
</gene>
<dbReference type="EMBL" id="AP023439">
    <property type="protein sequence ID" value="BCL23485.1"/>
    <property type="molecule type" value="Genomic_DNA"/>
</dbReference>
<keyword evidence="1" id="KW-0472">Membrane</keyword>
<evidence type="ECO:0000313" key="4">
    <source>
        <dbReference type="Proteomes" id="UP000516373"/>
    </source>
</evidence>
<sequence length="146" mass="16314">MRILIDENVPVQMLEVLRWLLPEHEVRHVSEIKWAGKKDLALLPDAARKGFEAFLTKDGRQLEDPSETAAIKKSSMHHIRFSQGQKGMVGLGLAMGAVIAAIPLVVRELDTADGQQLVHIKGLNPGGKHRFDLVNPSKSPPRYWPR</sequence>
<evidence type="ECO:0000256" key="1">
    <source>
        <dbReference type="SAM" id="Phobius"/>
    </source>
</evidence>
<dbReference type="KEGG" id="stui:GCM10017668_53280"/>
<dbReference type="InterPro" id="IPR041375">
    <property type="entry name" value="VapC45_PIN-like"/>
</dbReference>
<dbReference type="RefSeq" id="WP_190902949.1">
    <property type="nucleotide sequence ID" value="NZ_AP023439.1"/>
</dbReference>
<proteinExistence type="predicted"/>
<evidence type="ECO:0000259" key="2">
    <source>
        <dbReference type="Pfam" id="PF18478"/>
    </source>
</evidence>
<reference evidence="3 4" key="1">
    <citation type="journal article" date="2014" name="Int. J. Syst. Evol. Microbiol.">
        <title>Complete genome sequence of Corynebacterium casei LMG S-19264T (=DSM 44701T), isolated from a smear-ripened cheese.</title>
        <authorList>
            <consortium name="US DOE Joint Genome Institute (JGI-PGF)"/>
            <person name="Walter F."/>
            <person name="Albersmeier A."/>
            <person name="Kalinowski J."/>
            <person name="Ruckert C."/>
        </authorList>
    </citation>
    <scope>NUCLEOTIDE SEQUENCE [LARGE SCALE GENOMIC DNA]</scope>
    <source>
        <strain evidence="3 4">JCM 4255</strain>
    </source>
</reference>
<organism evidence="3 4">
    <name type="scientific">Streptomyces tuirus</name>
    <dbReference type="NCBI Taxonomy" id="68278"/>
    <lineage>
        <taxon>Bacteria</taxon>
        <taxon>Bacillati</taxon>
        <taxon>Actinomycetota</taxon>
        <taxon>Actinomycetes</taxon>
        <taxon>Kitasatosporales</taxon>
        <taxon>Streptomycetaceae</taxon>
        <taxon>Streptomyces</taxon>
    </lineage>
</organism>
<dbReference type="Proteomes" id="UP000516373">
    <property type="component" value="Chromosome"/>
</dbReference>
<dbReference type="AlphaFoldDB" id="A0A7G1NQR6"/>
<dbReference type="Pfam" id="PF18478">
    <property type="entry name" value="PIN_10"/>
    <property type="match status" value="1"/>
</dbReference>